<dbReference type="PANTHER" id="PTHR34982:SF1">
    <property type="entry name" value="FLAGELLAR ASSEMBLY PROTEIN FLIH"/>
    <property type="match status" value="1"/>
</dbReference>
<feature type="domain" description="Flagellar assembly protein FliH/Type III secretion system HrpE" evidence="9">
    <location>
        <begin position="116"/>
        <end position="239"/>
    </location>
</feature>
<keyword evidence="11" id="KW-1185">Reference proteome</keyword>
<keyword evidence="5" id="KW-0653">Protein transport</keyword>
<dbReference type="Proteomes" id="UP001342826">
    <property type="component" value="Unassembled WGS sequence"/>
</dbReference>
<evidence type="ECO:0000256" key="5">
    <source>
        <dbReference type="ARBA" id="ARBA00022927"/>
    </source>
</evidence>
<reference evidence="10 11" key="1">
    <citation type="submission" date="2023-03" db="EMBL/GenBank/DDBJ databases">
        <title>Bacillus Genome Sequencing.</title>
        <authorList>
            <person name="Dunlap C."/>
        </authorList>
    </citation>
    <scope>NUCLEOTIDE SEQUENCE [LARGE SCALE GENOMIC DNA]</scope>
    <source>
        <strain evidence="10 11">NRS-1717</strain>
    </source>
</reference>
<comment type="caution">
    <text evidence="10">The sequence shown here is derived from an EMBL/GenBank/DDBJ whole genome shotgun (WGS) entry which is preliminary data.</text>
</comment>
<evidence type="ECO:0000313" key="11">
    <source>
        <dbReference type="Proteomes" id="UP001342826"/>
    </source>
</evidence>
<organism evidence="10 11">
    <name type="scientific">Metabacillus fastidiosus</name>
    <dbReference type="NCBI Taxonomy" id="1458"/>
    <lineage>
        <taxon>Bacteria</taxon>
        <taxon>Bacillati</taxon>
        <taxon>Bacillota</taxon>
        <taxon>Bacilli</taxon>
        <taxon>Bacillales</taxon>
        <taxon>Bacillaceae</taxon>
        <taxon>Metabacillus</taxon>
    </lineage>
</organism>
<comment type="similarity">
    <text evidence="2">Belongs to the FliH family.</text>
</comment>
<keyword evidence="8" id="KW-0175">Coiled coil</keyword>
<sequence>MSRLIKSRFTNDQEKKEIKIQTINLLVAGEENSEEIGQEFSYRAAQLIESAQHQAEEMIGSAQNQLAEIRQQIEEEQALWNEQRELLIEEAKREGYAEGMEIGRAEALAEHQGLIDHAKGIIERSEKDYIEKIESSEEMILQLSVKIAEKIILSQLAEDPVIFLNIVKQVLKEVKEYENIKIHVHPLNYELVLNQKNELMSILTSETDLYIYANDEVEENGCYIESPYGRIDASIDTQLFELKKQLIELLGEG</sequence>
<gene>
    <name evidence="10" type="primary">fliH</name>
    <name evidence="10" type="ORF">P9271_09420</name>
</gene>
<evidence type="ECO:0000256" key="7">
    <source>
        <dbReference type="NCBIfam" id="TIGR03825"/>
    </source>
</evidence>
<keyword evidence="4" id="KW-1005">Bacterial flagellum biogenesis</keyword>
<evidence type="ECO:0000256" key="4">
    <source>
        <dbReference type="ARBA" id="ARBA00022795"/>
    </source>
</evidence>
<evidence type="ECO:0000256" key="1">
    <source>
        <dbReference type="ARBA" id="ARBA00003041"/>
    </source>
</evidence>
<dbReference type="EMBL" id="JARTFS010000006">
    <property type="protein sequence ID" value="MED4401532.1"/>
    <property type="molecule type" value="Genomic_DNA"/>
</dbReference>
<name>A0ABU6NWN7_9BACI</name>
<dbReference type="InterPro" id="IPR022524">
    <property type="entry name" value="FliH_Bacilli"/>
</dbReference>
<feature type="coiled-coil region" evidence="8">
    <location>
        <begin position="52"/>
        <end position="90"/>
    </location>
</feature>
<evidence type="ECO:0000256" key="6">
    <source>
        <dbReference type="ARBA" id="ARBA00023225"/>
    </source>
</evidence>
<keyword evidence="10" id="KW-0966">Cell projection</keyword>
<accession>A0ABU6NWN7</accession>
<keyword evidence="6" id="KW-1006">Bacterial flagellum protein export</keyword>
<dbReference type="Pfam" id="PF02108">
    <property type="entry name" value="FliH"/>
    <property type="match status" value="1"/>
</dbReference>
<evidence type="ECO:0000313" key="10">
    <source>
        <dbReference type="EMBL" id="MED4401532.1"/>
    </source>
</evidence>
<evidence type="ECO:0000256" key="2">
    <source>
        <dbReference type="ARBA" id="ARBA00006602"/>
    </source>
</evidence>
<evidence type="ECO:0000256" key="3">
    <source>
        <dbReference type="ARBA" id="ARBA00022448"/>
    </source>
</evidence>
<keyword evidence="10" id="KW-0282">Flagellum</keyword>
<dbReference type="InterPro" id="IPR051472">
    <property type="entry name" value="T3SS_Stator/FliH"/>
</dbReference>
<comment type="function">
    <text evidence="1">Needed for flagellar regrowth and assembly.</text>
</comment>
<evidence type="ECO:0000256" key="8">
    <source>
        <dbReference type="SAM" id="Coils"/>
    </source>
</evidence>
<protein>
    <recommendedName>
        <fullName evidence="7">Flagellar assembly protein FliH</fullName>
    </recommendedName>
</protein>
<proteinExistence type="inferred from homology"/>
<evidence type="ECO:0000259" key="9">
    <source>
        <dbReference type="Pfam" id="PF02108"/>
    </source>
</evidence>
<dbReference type="RefSeq" id="WP_328015151.1">
    <property type="nucleotide sequence ID" value="NZ_JARTFS010000006.1"/>
</dbReference>
<dbReference type="InterPro" id="IPR018035">
    <property type="entry name" value="Flagellar_FliH/T3SS_HrpE"/>
</dbReference>
<dbReference type="PANTHER" id="PTHR34982">
    <property type="entry name" value="YOP PROTEINS TRANSLOCATION PROTEIN L"/>
    <property type="match status" value="1"/>
</dbReference>
<dbReference type="NCBIfam" id="TIGR03825">
    <property type="entry name" value="FliH_bacil"/>
    <property type="match status" value="1"/>
</dbReference>
<keyword evidence="3" id="KW-0813">Transport</keyword>
<keyword evidence="10" id="KW-0969">Cilium</keyword>